<evidence type="ECO:0000256" key="1">
    <source>
        <dbReference type="SAM" id="MobiDB-lite"/>
    </source>
</evidence>
<feature type="region of interest" description="Disordered" evidence="1">
    <location>
        <begin position="29"/>
        <end position="84"/>
    </location>
</feature>
<accession>A0A7R8YTZ8</accession>
<evidence type="ECO:0000256" key="2">
    <source>
        <dbReference type="SAM" id="SignalP"/>
    </source>
</evidence>
<gene>
    <name evidence="3" type="ORF">HERILL_LOCUS8412</name>
</gene>
<feature type="compositionally biased region" description="Basic and acidic residues" evidence="1">
    <location>
        <begin position="69"/>
        <end position="84"/>
    </location>
</feature>
<feature type="region of interest" description="Disordered" evidence="1">
    <location>
        <begin position="109"/>
        <end position="156"/>
    </location>
</feature>
<keyword evidence="4" id="KW-1185">Reference proteome</keyword>
<protein>
    <submittedName>
        <fullName evidence="3">Uncharacterized protein</fullName>
    </submittedName>
</protein>
<dbReference type="EMBL" id="LR899011">
    <property type="protein sequence ID" value="CAD7085582.1"/>
    <property type="molecule type" value="Genomic_DNA"/>
</dbReference>
<dbReference type="AlphaFoldDB" id="A0A7R8YTZ8"/>
<feature type="region of interest" description="Disordered" evidence="1">
    <location>
        <begin position="255"/>
        <end position="278"/>
    </location>
</feature>
<feature type="compositionally biased region" description="Polar residues" evidence="1">
    <location>
        <begin position="38"/>
        <end position="55"/>
    </location>
</feature>
<sequence>MYVLRISISVLLICATFNVGAQVSTKLDLNDDSKEGTSPKSTPRPNTSSGSNSKISPKIEGVRVTVDTSDGKKTKEAESKESVEIVDNKSTKRVGIHTDITFEITDDKNDFNATSSEQGEKDNDASVPIFKGRTSTRRPQSRLPYNPRIHTNYPGQIDYIPNDRDRYNGHGVPAFPGSNDEERTSYFVPARSHYQPQDVNYRSYNHETPNYRPVTRQPHYSQSQQQLGHSHGWQPCVCVYDNQWKDSNSIRSFRSTAGRKLKPTARHSSELVSSKIEK</sequence>
<feature type="chain" id="PRO_5030571744" evidence="2">
    <location>
        <begin position="22"/>
        <end position="278"/>
    </location>
</feature>
<organism evidence="3 4">
    <name type="scientific">Hermetia illucens</name>
    <name type="common">Black soldier fly</name>
    <dbReference type="NCBI Taxonomy" id="343691"/>
    <lineage>
        <taxon>Eukaryota</taxon>
        <taxon>Metazoa</taxon>
        <taxon>Ecdysozoa</taxon>
        <taxon>Arthropoda</taxon>
        <taxon>Hexapoda</taxon>
        <taxon>Insecta</taxon>
        <taxon>Pterygota</taxon>
        <taxon>Neoptera</taxon>
        <taxon>Endopterygota</taxon>
        <taxon>Diptera</taxon>
        <taxon>Brachycera</taxon>
        <taxon>Stratiomyomorpha</taxon>
        <taxon>Stratiomyidae</taxon>
        <taxon>Hermetiinae</taxon>
        <taxon>Hermetia</taxon>
    </lineage>
</organism>
<dbReference type="OrthoDB" id="7776691at2759"/>
<name>A0A7R8YTZ8_HERIL</name>
<proteinExistence type="predicted"/>
<dbReference type="InParanoid" id="A0A7R8YTZ8"/>
<evidence type="ECO:0000313" key="3">
    <source>
        <dbReference type="EMBL" id="CAD7085582.1"/>
    </source>
</evidence>
<keyword evidence="2" id="KW-0732">Signal</keyword>
<reference evidence="3 4" key="1">
    <citation type="submission" date="2020-11" db="EMBL/GenBank/DDBJ databases">
        <authorList>
            <person name="Wallbank WR R."/>
            <person name="Pardo Diaz C."/>
            <person name="Kozak K."/>
            <person name="Martin S."/>
            <person name="Jiggins C."/>
            <person name="Moest M."/>
            <person name="Warren A I."/>
            <person name="Generalovic N T."/>
            <person name="Byers J.R.P. K."/>
            <person name="Montejo-Kovacevich G."/>
            <person name="Yen C E."/>
        </authorList>
    </citation>
    <scope>NUCLEOTIDE SEQUENCE [LARGE SCALE GENOMIC DNA]</scope>
</reference>
<feature type="signal peptide" evidence="2">
    <location>
        <begin position="1"/>
        <end position="21"/>
    </location>
</feature>
<evidence type="ECO:0000313" key="4">
    <source>
        <dbReference type="Proteomes" id="UP000594454"/>
    </source>
</evidence>
<dbReference type="Proteomes" id="UP000594454">
    <property type="component" value="Chromosome 3"/>
</dbReference>